<evidence type="ECO:0000256" key="2">
    <source>
        <dbReference type="ARBA" id="ARBA00023015"/>
    </source>
</evidence>
<organism evidence="8">
    <name type="scientific">Pyramimonas obovata</name>
    <dbReference type="NCBI Taxonomy" id="1411642"/>
    <lineage>
        <taxon>Eukaryota</taxon>
        <taxon>Viridiplantae</taxon>
        <taxon>Chlorophyta</taxon>
        <taxon>Pyramimonadophyceae</taxon>
        <taxon>Pyramimonadales</taxon>
        <taxon>Pyramimonadaceae</taxon>
        <taxon>Pyramimonas</taxon>
        <taxon>Pyramimonas incertae sedis</taxon>
    </lineage>
</organism>
<keyword evidence="2" id="KW-0805">Transcription regulation</keyword>
<dbReference type="EMBL" id="HBFA01034440">
    <property type="protein sequence ID" value="CAD8685457.1"/>
    <property type="molecule type" value="Transcribed_RNA"/>
</dbReference>
<dbReference type="AlphaFoldDB" id="A0A7S0WUQ9"/>
<keyword evidence="4" id="KW-0804">Transcription</keyword>
<dbReference type="Gene3D" id="3.40.1810.10">
    <property type="entry name" value="Transcription factor, MADS-box"/>
    <property type="match status" value="1"/>
</dbReference>
<evidence type="ECO:0000256" key="3">
    <source>
        <dbReference type="ARBA" id="ARBA00023125"/>
    </source>
</evidence>
<proteinExistence type="predicted"/>
<dbReference type="CDD" id="cd00265">
    <property type="entry name" value="MADS_MEF2_like"/>
    <property type="match status" value="1"/>
</dbReference>
<feature type="compositionally biased region" description="Acidic residues" evidence="6">
    <location>
        <begin position="97"/>
        <end position="107"/>
    </location>
</feature>
<comment type="subcellular location">
    <subcellularLocation>
        <location evidence="1">Nucleus</location>
    </subcellularLocation>
</comment>
<dbReference type="InterPro" id="IPR036879">
    <property type="entry name" value="TF_MADSbox_sf"/>
</dbReference>
<keyword evidence="3" id="KW-0238">DNA-binding</keyword>
<evidence type="ECO:0000256" key="4">
    <source>
        <dbReference type="ARBA" id="ARBA00023163"/>
    </source>
</evidence>
<dbReference type="PANTHER" id="PTHR11945">
    <property type="entry name" value="MADS BOX PROTEIN"/>
    <property type="match status" value="1"/>
</dbReference>
<evidence type="ECO:0000313" key="8">
    <source>
        <dbReference type="EMBL" id="CAD8685457.1"/>
    </source>
</evidence>
<accession>A0A7S0WUQ9</accession>
<dbReference type="PANTHER" id="PTHR11945:SF534">
    <property type="entry name" value="MYOCYTE-SPECIFIC ENHANCER FACTOR 2"/>
    <property type="match status" value="1"/>
</dbReference>
<dbReference type="GO" id="GO:0005634">
    <property type="term" value="C:nucleus"/>
    <property type="evidence" value="ECO:0007669"/>
    <property type="project" value="UniProtKB-SubCell"/>
</dbReference>
<sequence length="253" mass="28485">MGRKKIRIERISDERNRQVTFTKRKNGLMKKAMELSVLCDCDIALVIFNSNNKLFQYASADIDTILAKYSKLCNDPHEKRNNEDLFSQHFSGQNSDGEGDEDEEEDVPEVKPPPKSTSRSKEHVAPARPSPQEKKEARAERDRKRDRTRSQLGSASKDETKSANNKKQPESKKESKTVKAEVEPQSPINASPMSEGGFLQSLGQDGDGFRPVGMEGNHGVLTPRSEKAYNRINQEFDLVSQQLSLGQDQVRHA</sequence>
<evidence type="ECO:0000259" key="7">
    <source>
        <dbReference type="PROSITE" id="PS50066"/>
    </source>
</evidence>
<dbReference type="InterPro" id="IPR002100">
    <property type="entry name" value="TF_MADSbox"/>
</dbReference>
<gene>
    <name evidence="8" type="ORF">POBO1169_LOCUS17280</name>
</gene>
<dbReference type="GO" id="GO:0046983">
    <property type="term" value="F:protein dimerization activity"/>
    <property type="evidence" value="ECO:0007669"/>
    <property type="project" value="InterPro"/>
</dbReference>
<feature type="compositionally biased region" description="Polar residues" evidence="6">
    <location>
        <begin position="84"/>
        <end position="95"/>
    </location>
</feature>
<dbReference type="PRINTS" id="PR00404">
    <property type="entry name" value="MADSDOMAIN"/>
</dbReference>
<protein>
    <recommendedName>
        <fullName evidence="7">MADS-box domain-containing protein</fullName>
    </recommendedName>
</protein>
<dbReference type="SUPFAM" id="SSF55455">
    <property type="entry name" value="SRF-like"/>
    <property type="match status" value="1"/>
</dbReference>
<dbReference type="SMART" id="SM00432">
    <property type="entry name" value="MADS"/>
    <property type="match status" value="1"/>
</dbReference>
<name>A0A7S0WUQ9_9CHLO</name>
<feature type="compositionally biased region" description="Basic and acidic residues" evidence="6">
    <location>
        <begin position="156"/>
        <end position="182"/>
    </location>
</feature>
<dbReference type="Pfam" id="PF00319">
    <property type="entry name" value="SRF-TF"/>
    <property type="match status" value="1"/>
</dbReference>
<dbReference type="PROSITE" id="PS00350">
    <property type="entry name" value="MADS_BOX_1"/>
    <property type="match status" value="1"/>
</dbReference>
<evidence type="ECO:0000256" key="1">
    <source>
        <dbReference type="ARBA" id="ARBA00004123"/>
    </source>
</evidence>
<evidence type="ECO:0000256" key="6">
    <source>
        <dbReference type="SAM" id="MobiDB-lite"/>
    </source>
</evidence>
<feature type="compositionally biased region" description="Basic and acidic residues" evidence="6">
    <location>
        <begin position="119"/>
        <end position="149"/>
    </location>
</feature>
<dbReference type="GO" id="GO:0000981">
    <property type="term" value="F:DNA-binding transcription factor activity, RNA polymerase II-specific"/>
    <property type="evidence" value="ECO:0007669"/>
    <property type="project" value="TreeGrafter"/>
</dbReference>
<dbReference type="GO" id="GO:0000978">
    <property type="term" value="F:RNA polymerase II cis-regulatory region sequence-specific DNA binding"/>
    <property type="evidence" value="ECO:0007669"/>
    <property type="project" value="TreeGrafter"/>
</dbReference>
<dbReference type="GO" id="GO:0045944">
    <property type="term" value="P:positive regulation of transcription by RNA polymerase II"/>
    <property type="evidence" value="ECO:0007669"/>
    <property type="project" value="InterPro"/>
</dbReference>
<reference evidence="8" key="1">
    <citation type="submission" date="2021-01" db="EMBL/GenBank/DDBJ databases">
        <authorList>
            <person name="Corre E."/>
            <person name="Pelletier E."/>
            <person name="Niang G."/>
            <person name="Scheremetjew M."/>
            <person name="Finn R."/>
            <person name="Kale V."/>
            <person name="Holt S."/>
            <person name="Cochrane G."/>
            <person name="Meng A."/>
            <person name="Brown T."/>
            <person name="Cohen L."/>
        </authorList>
    </citation>
    <scope>NUCLEOTIDE SEQUENCE</scope>
    <source>
        <strain evidence="8">CCMP722</strain>
    </source>
</reference>
<feature type="domain" description="MADS-box" evidence="7">
    <location>
        <begin position="1"/>
        <end position="61"/>
    </location>
</feature>
<evidence type="ECO:0000256" key="5">
    <source>
        <dbReference type="ARBA" id="ARBA00023242"/>
    </source>
</evidence>
<dbReference type="PROSITE" id="PS50066">
    <property type="entry name" value="MADS_BOX_2"/>
    <property type="match status" value="1"/>
</dbReference>
<dbReference type="InterPro" id="IPR033896">
    <property type="entry name" value="MEF2-like_N"/>
</dbReference>
<feature type="region of interest" description="Disordered" evidence="6">
    <location>
        <begin position="80"/>
        <end position="225"/>
    </location>
</feature>
<keyword evidence="5" id="KW-0539">Nucleus</keyword>